<name>A0A346AYC6_9FIRM</name>
<evidence type="ECO:0000256" key="4">
    <source>
        <dbReference type="ARBA" id="ARBA00023136"/>
    </source>
</evidence>
<reference evidence="7 8" key="1">
    <citation type="submission" date="2018-05" db="EMBL/GenBank/DDBJ databases">
        <title>Complete genome sequence of Megasphaera sp. AJH120T, isolated from the ceca of a chicken.</title>
        <authorList>
            <person name="Maki J."/>
            <person name="Looft T."/>
        </authorList>
    </citation>
    <scope>NUCLEOTIDE SEQUENCE [LARGE SCALE GENOMIC DNA]</scope>
    <source>
        <strain evidence="7 8">AJH120</strain>
    </source>
</reference>
<dbReference type="GO" id="GO:0090313">
    <property type="term" value="P:regulation of protein targeting to membrane"/>
    <property type="evidence" value="ECO:0007669"/>
    <property type="project" value="TreeGrafter"/>
</dbReference>
<comment type="subcellular location">
    <subcellularLocation>
        <location evidence="1">Membrane</location>
        <topology evidence="1">Single-pass membrane protein</topology>
    </subcellularLocation>
</comment>
<dbReference type="PANTHER" id="PTHR30441">
    <property type="entry name" value="DUF748 DOMAIN-CONTAINING PROTEIN"/>
    <property type="match status" value="1"/>
</dbReference>
<keyword evidence="2" id="KW-0812">Transmembrane</keyword>
<gene>
    <name evidence="7" type="ORF">DKB62_04420</name>
</gene>
<evidence type="ECO:0000256" key="3">
    <source>
        <dbReference type="ARBA" id="ARBA00022989"/>
    </source>
</evidence>
<dbReference type="PANTHER" id="PTHR30441:SF8">
    <property type="entry name" value="DUF748 DOMAIN-CONTAINING PROTEIN"/>
    <property type="match status" value="1"/>
</dbReference>
<dbReference type="OrthoDB" id="3034030at2"/>
<dbReference type="Proteomes" id="UP000254337">
    <property type="component" value="Chromosome"/>
</dbReference>
<evidence type="ECO:0000256" key="2">
    <source>
        <dbReference type="ARBA" id="ARBA00022692"/>
    </source>
</evidence>
<dbReference type="Pfam" id="PF04357">
    <property type="entry name" value="TamB"/>
    <property type="match status" value="1"/>
</dbReference>
<proteinExistence type="predicted"/>
<evidence type="ECO:0000256" key="5">
    <source>
        <dbReference type="SAM" id="SignalP"/>
    </source>
</evidence>
<protein>
    <recommendedName>
        <fullName evidence="6">Translocation and assembly module TamB C-terminal domain-containing protein</fullName>
    </recommendedName>
</protein>
<dbReference type="GO" id="GO:0005886">
    <property type="term" value="C:plasma membrane"/>
    <property type="evidence" value="ECO:0007669"/>
    <property type="project" value="InterPro"/>
</dbReference>
<feature type="chain" id="PRO_5038861739" description="Translocation and assembly module TamB C-terminal domain-containing protein" evidence="5">
    <location>
        <begin position="21"/>
        <end position="1433"/>
    </location>
</feature>
<dbReference type="EMBL" id="CP029462">
    <property type="protein sequence ID" value="AXL20869.1"/>
    <property type="molecule type" value="Genomic_DNA"/>
</dbReference>
<keyword evidence="5" id="KW-0732">Signal</keyword>
<dbReference type="InterPro" id="IPR052894">
    <property type="entry name" value="AsmA-related"/>
</dbReference>
<evidence type="ECO:0000256" key="1">
    <source>
        <dbReference type="ARBA" id="ARBA00004167"/>
    </source>
</evidence>
<keyword evidence="4" id="KW-0472">Membrane</keyword>
<organism evidence="7 8">
    <name type="scientific">Megasphaera stantonii</name>
    <dbReference type="NCBI Taxonomy" id="2144175"/>
    <lineage>
        <taxon>Bacteria</taxon>
        <taxon>Bacillati</taxon>
        <taxon>Bacillota</taxon>
        <taxon>Negativicutes</taxon>
        <taxon>Veillonellales</taxon>
        <taxon>Veillonellaceae</taxon>
        <taxon>Megasphaera</taxon>
    </lineage>
</organism>
<dbReference type="KEGG" id="meg:DKB62_04420"/>
<evidence type="ECO:0000313" key="7">
    <source>
        <dbReference type="EMBL" id="AXL20869.1"/>
    </source>
</evidence>
<sequence>MKKKWIAGCAASAFFLSATAAFWMEKPALTQQLSEIVTTTANSKLNGTLSFASMDISLTGKVTISRPVIRDAKGRIVLESEDIDVYVNPVKILPSLWDGNVLASLDTVAVDKPVVHLWENEDGSWNVAALIKPSDTERGADFYGVVRLSDGVVRVLLPDGSGRTVALEDVDGSVSFAEYPKAIALTADASLDGYDLILSGTYTSARQYDMTIQAERIDASYAAPFIPKDVDVTILGGAAENVKARVADGKDGLFVSGQADIADGAAAAYGLSVDGLTGHVSLGTDDVLLKGVSGTINGQEFQADGIVKTNGASPVFNIDVDVPGAALDAFSEFIPAPVSGTVGFKGTLWGTADDVSGKGKLTASNVAYDGWLLDDGVADISYADHVAQIENLKAHAAGGEITGRGAYHADTGDFTAEAKAASVDLSQLPAVPVSVLGSVSAEVQAAGNLQSGTVQALGRAEAYGLSYNGIESDRSSADFSYTDGVITLSKLDMAVGGGTIRGGGTYDMHTGAPNIAFTAENVSLDVLSSAASVPMSGSVSAAGHVYGPDLQWELSVSGRNGSIQHLAFDSIDGTLRGVGRRIEIPAAYWRYKDGVHTLSGTVDLDTRAVSGTMTTEHMRLEKLLPAIGQGDLPMTGWADNTVSIRGTIDDPVAEGTFHLTSGSYAGYLYKNISADYRLDQGVLYISNGDISSYNASVSVQGSVGQSLNLDIEGKKLDISRMMPRSRLPRSGVFNVSAHIGGTPDNPTAGGSLRADTLTINGMELTNVRGDFAYYDKLVRLTDLHFDQSGGSYDANLLYRTEDGWMRGQAGVRNGDIASILKLAAVPVQKVEGHINGQIDLEGTASDPKASIIGQITDASLAGQAVEPADIDIRLEKGTVQVNKLSLKTGDSLLAAKGTYAFHGPVDMQVAARNFPSRALLDILGQTDVDVDTPIDFAAALGGTGDDLEADVSAQLNGGAINGVSFTNGFALLNIRDGNIHIDQAYLARDPYKVAAYGDIPVSALHGGRGAEPMNVTLKLDNTGLDILAVLTPAVESAQGGVEGELQLGGTLAEPQINGSVSVQDGSIQFSDVTYPLEHITGNIVFGGQNVSVTASATMDKEGAKDPGSVFVQGQAAWDGWHLTKYEGNLFLNRLALDCDYFKGPLNGTFTLGEGRRGPKLSGSIDIANTTLDIPLSFSDSSSAPELELDVSVNLGEKVRLYNPALYDLMVNGSARFRGSTTWPMPSGRFEASRGTVYYLNTTFRLSKARADFNQFGSFLPSVDIEGNTRVGQYGVLLTLRGPVENMDLVLRSDPPLTKQQIISLITLRNSSSKQQSSLNSEDMSTLVGSGIRMTLNSLGITQELEKALYLDMLTVTNGSLDFSDKHSDVSNNYYNIEMGKYLFDNFMLTAAFGLNHDDNRFGAQYDLGSRFSVNAWTSDDDSFVGGMYRYSFY</sequence>
<keyword evidence="3" id="KW-1133">Transmembrane helix</keyword>
<dbReference type="GO" id="GO:0009306">
    <property type="term" value="P:protein secretion"/>
    <property type="evidence" value="ECO:0007669"/>
    <property type="project" value="InterPro"/>
</dbReference>
<feature type="signal peptide" evidence="5">
    <location>
        <begin position="1"/>
        <end position="20"/>
    </location>
</feature>
<evidence type="ECO:0000259" key="6">
    <source>
        <dbReference type="Pfam" id="PF04357"/>
    </source>
</evidence>
<dbReference type="InterPro" id="IPR007452">
    <property type="entry name" value="TamB_C"/>
</dbReference>
<evidence type="ECO:0000313" key="8">
    <source>
        <dbReference type="Proteomes" id="UP000254337"/>
    </source>
</evidence>
<accession>A0A346AYC6</accession>
<dbReference type="RefSeq" id="WP_107195809.1">
    <property type="nucleotide sequence ID" value="NZ_CP029462.1"/>
</dbReference>
<feature type="domain" description="Translocation and assembly module TamB C-terminal" evidence="6">
    <location>
        <begin position="1183"/>
        <end position="1429"/>
    </location>
</feature>
<keyword evidence="8" id="KW-1185">Reference proteome</keyword>